<dbReference type="Pfam" id="PF05593">
    <property type="entry name" value="RHS_repeat"/>
    <property type="match status" value="12"/>
</dbReference>
<dbReference type="PANTHER" id="PTHR32305">
    <property type="match status" value="1"/>
</dbReference>
<sequence>MKMIESLFLKRRRFKSRSVLAGILVLIMLVTSIPFVPGMKIQTAEASTNLRISPSEINTDLGEKTVISFSFNAADNGLAEHEVKIQLCTPGVNGGAPQLGQLIASGKYPTKNAQGEYIVHEVEWDGKINGVPLPEGKYYIAVSPADYNGIGVYYGQIGSFEIVNSTQPKPPVLSSIESGATGAITVKGTSEAGTTVSLEVRDYLGQLVDTHTGIKVNGQGQWTQSLSVGTGKPVQISARSDNKGQRSSYSEIKEVLRIAAPGFPVSWGALAGFYYRADSTAAVQASVQEIAAWNGLGSVQVSDNVPGTSILLINPQSTSTLTQSDLEQFTNEAIKKRLRIVNPSWNDVVEPARGDFAYAADPLVLQALMPLNFGVSYLSRDPYQGVNGLGWHHSYEWRLTPVDGKQELMQPDGSRFEFIPLAGGAYLTPAGTDWMLSKSANGHALTTPQGLSYQFDASGLLTSIRDLNGNEIKLNYQGELLQQVTTDGASLTLSYGSNDRLISVTDHTGRKLEYSYDSAGDMVSFTDVDGAVTRFGYDGEHHVISVTDPAQTAIMRISYDDHQRVTSLTDFYGSTQTAEYSGKVAPVVREEEDEAVSIDPSHGRDIPESDVVLLSGTMHNLRNAPPHQIVPGLKPVISKYLDSLSEGIRKQIDSYEAAAGSGVAGDMDTVKKMITAGGGSSPVIVRAGQLNVEEGVTLGSASQSVILIADGMNTNQEMTISIYGTLILKQGLNANTKLNLNAYKVNGKYGSIWAKGTIHLNNDSNVKVEDTLYAGVLTYNSGQLTVDAPSVIVRGDLSINTKVKMNIAREMVLGGIVSNNQIADLVIKGGDLFVRDHVHVNNQMSVTAGGVFAIGSDMVPNQTPQVRIGAGDGKTNLTYPETPRLTGKEPNYAELVAEANQKVILPATVSATLLSVSETKQTDAQGYATTYTWGDRFLLTNLSLPDGSSWQYDYDAGHRLAAVTDGNGYRTTASYDARGNKLLVADGNRQSTVIRYNVQNRPVEVVNALGESILYTYDAAGNLVAEEDALGNSVAITRNARGIATEVKDARGGITQYTVDATGFATAAVDPSGYKIEMDRDALHRVTSIRDANGILEEITYDAKGRTQASTDALQQVQEWHYDANGNLVSIKDQAGSETSLSYDVYRMATVTDPLGHLSNHVHDAVGNIVEESDANGGTSRYVYDGMGRTVEFIDADGNRTGYAYDGNGQVESITDAEGNKTTYTYNHAGQILTVSDEIGTVVQYKYDAAGQLVKETDALGNSTWYSYDAAGRLIQETDALGYVTKYAYDASGNLIESTLPDGSAWTTTYDERGLAKSTIDPLSHETVIERDGRGRVISYTDAEGNVTEYKYDQLGRTEAIRNALGYDTRYSYNALGQITGLTDENGQLTSFNYDILGRLTEVEDAAGHRTNYTYDALGNLLTKTNPLGAVTSYSYNGRGLLERTVNPLQEISTISYDGNGNVKSTIAPDNTITQYGYDGRGRLTEINYGDGQQVRYGYDLADRRLTMDDATGLTRYTYDALGRLTEMIDPRGQNVRYEWTPTGQRSRIIYPDNTAVLYEYDQAGQISKFTDALKQQTNYTYNRNGQVISRALSGGERSRYEYDALGQLIGIEHRNAGGSLLEQLSYVYDPAGNVVHKERLEQGKDEDRPQDAPKPADVEDYTYDALNRLIEVQNLNGSTVTYAYDAAGNRLEKSQTGVGTTIPEVEYYNYDLANRLTRWEKGTDYKNYTYDLRGNLLQVEGIDSAAALMRITSLNPPQNGVGVPQDVYGDLDSILPDLSGTPDIVGAGNPLELVPSVEATLETDSLSVTQQVYGPEDWKAGDAFDSQIAAALAGPGVLETYTWDAANRLIHHMNPAGDQTEYRYDGDDNRSFMGVTVGIGNQQNRYPASHPAGQVAGWEPQYKKLQTDIYFTYDITSSLPEPLYAADVSGNKWEQSYVYGAGGERISMNYLPSADGSNAWEPVAGSSGAAPNTTPETLFYLNDKLGSPLALVNQDSEVALRYHYDEFGIAEQPEKFDLNYPGPDNLFGYTGLGYDASSGLSYARAR</sequence>
<name>A0A919Y0F5_9BACL</name>
<proteinExistence type="predicted"/>
<dbReference type="Pfam" id="PF25023">
    <property type="entry name" value="TEN_YD-shell"/>
    <property type="match status" value="1"/>
</dbReference>
<dbReference type="RefSeq" id="WP_301627136.1">
    <property type="nucleotide sequence ID" value="NZ_BORS01000006.1"/>
</dbReference>
<organism evidence="4 5">
    <name type="scientific">Paenibacillus apis</name>
    <dbReference type="NCBI Taxonomy" id="1792174"/>
    <lineage>
        <taxon>Bacteria</taxon>
        <taxon>Bacillati</taxon>
        <taxon>Bacillota</taxon>
        <taxon>Bacilli</taxon>
        <taxon>Bacillales</taxon>
        <taxon>Paenibacillaceae</taxon>
        <taxon>Paenibacillus</taxon>
    </lineage>
</organism>
<dbReference type="EMBL" id="BORS01000006">
    <property type="protein sequence ID" value="GIO42347.1"/>
    <property type="molecule type" value="Genomic_DNA"/>
</dbReference>
<keyword evidence="5" id="KW-1185">Reference proteome</keyword>
<gene>
    <name evidence="4" type="ORF">J41TS4_21050</name>
</gene>
<dbReference type="InterPro" id="IPR056823">
    <property type="entry name" value="TEN-like_YD-shell"/>
</dbReference>
<dbReference type="InterPro" id="IPR050708">
    <property type="entry name" value="T6SS_VgrG/RHS"/>
</dbReference>
<dbReference type="Pfam" id="PF20148">
    <property type="entry name" value="DUF6531"/>
    <property type="match status" value="1"/>
</dbReference>
<dbReference type="NCBIfam" id="TIGR01643">
    <property type="entry name" value="YD_repeat_2x"/>
    <property type="match status" value="21"/>
</dbReference>
<feature type="domain" description="DUF6531" evidence="2">
    <location>
        <begin position="347"/>
        <end position="418"/>
    </location>
</feature>
<dbReference type="InterPro" id="IPR045351">
    <property type="entry name" value="DUF6531"/>
</dbReference>
<dbReference type="PANTHER" id="PTHR32305:SF15">
    <property type="entry name" value="PROTEIN RHSA-RELATED"/>
    <property type="match status" value="1"/>
</dbReference>
<accession>A0A919Y0F5</accession>
<protein>
    <submittedName>
        <fullName evidence="4">Uncharacterized protein</fullName>
    </submittedName>
</protein>
<feature type="domain" description="Teneurin-like YD-shell" evidence="3">
    <location>
        <begin position="1572"/>
        <end position="1694"/>
    </location>
</feature>
<evidence type="ECO:0000313" key="5">
    <source>
        <dbReference type="Proteomes" id="UP000678895"/>
    </source>
</evidence>
<dbReference type="Proteomes" id="UP000678895">
    <property type="component" value="Unassembled WGS sequence"/>
</dbReference>
<evidence type="ECO:0000313" key="4">
    <source>
        <dbReference type="EMBL" id="GIO42347.1"/>
    </source>
</evidence>
<evidence type="ECO:0000259" key="3">
    <source>
        <dbReference type="Pfam" id="PF25023"/>
    </source>
</evidence>
<evidence type="ECO:0000256" key="1">
    <source>
        <dbReference type="ARBA" id="ARBA00022737"/>
    </source>
</evidence>
<dbReference type="InterPro" id="IPR006530">
    <property type="entry name" value="YD"/>
</dbReference>
<dbReference type="SUPFAM" id="SSF82171">
    <property type="entry name" value="DPP6 N-terminal domain-like"/>
    <property type="match status" value="1"/>
</dbReference>
<dbReference type="InterPro" id="IPR031325">
    <property type="entry name" value="RHS_repeat"/>
</dbReference>
<keyword evidence="1" id="KW-0677">Repeat</keyword>
<evidence type="ECO:0000259" key="2">
    <source>
        <dbReference type="Pfam" id="PF20148"/>
    </source>
</evidence>
<reference evidence="4" key="1">
    <citation type="submission" date="2021-03" db="EMBL/GenBank/DDBJ databases">
        <title>Antimicrobial resistance genes in bacteria isolated from Japanese honey, and their potential for conferring macrolide and lincosamide resistance in the American foulbrood pathogen Paenibacillus larvae.</title>
        <authorList>
            <person name="Okamoto M."/>
            <person name="Kumagai M."/>
            <person name="Kanamori H."/>
            <person name="Takamatsu D."/>
        </authorList>
    </citation>
    <scope>NUCLEOTIDE SEQUENCE</scope>
    <source>
        <strain evidence="4">J41TS4</strain>
    </source>
</reference>
<comment type="caution">
    <text evidence="4">The sequence shown here is derived from an EMBL/GenBank/DDBJ whole genome shotgun (WGS) entry which is preliminary data.</text>
</comment>
<dbReference type="Gene3D" id="2.180.10.10">
    <property type="entry name" value="RHS repeat-associated core"/>
    <property type="match status" value="7"/>
</dbReference>